<dbReference type="SUPFAM" id="SSF53383">
    <property type="entry name" value="PLP-dependent transferases"/>
    <property type="match status" value="1"/>
</dbReference>
<name>A0AAN0RGB7_9RHOB</name>
<accession>A0AAN0RGB7</accession>
<dbReference type="GO" id="GO:0005737">
    <property type="term" value="C:cytoplasm"/>
    <property type="evidence" value="ECO:0007669"/>
    <property type="project" value="TreeGrafter"/>
</dbReference>
<dbReference type="Proteomes" id="UP000028680">
    <property type="component" value="Chromosome"/>
</dbReference>
<dbReference type="PANTHER" id="PTHR11808">
    <property type="entry name" value="TRANS-SULFURATION ENZYME FAMILY MEMBER"/>
    <property type="match status" value="1"/>
</dbReference>
<evidence type="ECO:0000256" key="2">
    <source>
        <dbReference type="ARBA" id="ARBA00022898"/>
    </source>
</evidence>
<dbReference type="EC" id="2.5.1.48" evidence="5"/>
<dbReference type="PIRSF" id="PIRSF001434">
    <property type="entry name" value="CGS"/>
    <property type="match status" value="1"/>
</dbReference>
<dbReference type="GO" id="GO:0019346">
    <property type="term" value="P:transsulfuration"/>
    <property type="evidence" value="ECO:0007669"/>
    <property type="project" value="InterPro"/>
</dbReference>
<sequence length="381" mass="40498">MAKRGLSVATIAAQAGGYIDAASGGVVPPIQPSTTFARDRSYQPHPTGNIYARDDNDVGRIAEALLAQLDNAETALLFPNGMAAIAAVFRVLPGGATVLVQSQIYWGTTKWLREFCARRSVTLIEADLSDIGQAQSLCAHHQPDLVFIETPSNPWLRTTDIALVAEATHAAGGRLVVDATAATPILTRALDFGADIVMHSATKGINGHSDVLAGVLATNAPADSHWQAIAIDRHDAGAVIGSFEAWLLIRSIRTLPLRVERMSQNAQAVAEFLQSHDAVAQVFYPGLPDFDGHSVAKRQMVGGFGSLLSFCVKGGAVEALRVAGQLNLFHRATSLGGVESLVEHRHTIEPHTGIPESLLRLSIGIEDVQDLCADLEQALTC</sequence>
<keyword evidence="2 3" id="KW-0663">Pyridoxal phosphate</keyword>
<gene>
    <name evidence="5" type="primary">metB</name>
    <name evidence="5" type="ORF">RCA23_c01120</name>
</gene>
<dbReference type="Pfam" id="PF01053">
    <property type="entry name" value="Cys_Met_Meta_PP"/>
    <property type="match status" value="1"/>
</dbReference>
<protein>
    <submittedName>
        <fullName evidence="5">Cystathionine gamma-synthase MetB</fullName>
        <ecNumber evidence="5">2.5.1.48</ecNumber>
    </submittedName>
</protein>
<feature type="modified residue" description="N6-(pyridoxal phosphate)lysine" evidence="3">
    <location>
        <position position="203"/>
    </location>
</feature>
<reference evidence="5 6" key="1">
    <citation type="journal article" date="2014" name="ISME J.">
        <title>Adaptation of an abundant Roseobacter RCA organism to pelagic systems revealed by genomic and transcriptomic analyses.</title>
        <authorList>
            <person name="Voget S."/>
            <person name="Wemheuer B."/>
            <person name="Brinkhoff T."/>
            <person name="Vollmers J."/>
            <person name="Dietrich S."/>
            <person name="Giebel H.A."/>
            <person name="Beardsley C."/>
            <person name="Sardemann C."/>
            <person name="Bakenhus I."/>
            <person name="Billerbeck S."/>
            <person name="Daniel R."/>
            <person name="Simon M."/>
        </authorList>
    </citation>
    <scope>NUCLEOTIDE SEQUENCE [LARGE SCALE GENOMIC DNA]</scope>
    <source>
        <strain evidence="5 6">RCA23</strain>
    </source>
</reference>
<comment type="similarity">
    <text evidence="4">Belongs to the trans-sulfuration enzymes family.</text>
</comment>
<evidence type="ECO:0000256" key="3">
    <source>
        <dbReference type="PIRSR" id="PIRSR001434-2"/>
    </source>
</evidence>
<dbReference type="GO" id="GO:0016846">
    <property type="term" value="F:carbon-sulfur lyase activity"/>
    <property type="evidence" value="ECO:0007669"/>
    <property type="project" value="TreeGrafter"/>
</dbReference>
<keyword evidence="6" id="KW-1185">Reference proteome</keyword>
<dbReference type="KEGG" id="ptp:RCA23_c01120"/>
<dbReference type="EMBL" id="CP003984">
    <property type="protein sequence ID" value="AII85679.1"/>
    <property type="molecule type" value="Genomic_DNA"/>
</dbReference>
<dbReference type="PANTHER" id="PTHR11808:SF35">
    <property type="entry name" value="CYSTATHIONINE GAMMA-SYNTHASE (AFU_ORTHOLOGUE AFUA_7G01590)"/>
    <property type="match status" value="1"/>
</dbReference>
<dbReference type="Gene3D" id="3.40.640.10">
    <property type="entry name" value="Type I PLP-dependent aspartate aminotransferase-like (Major domain)"/>
    <property type="match status" value="1"/>
</dbReference>
<evidence type="ECO:0000256" key="1">
    <source>
        <dbReference type="ARBA" id="ARBA00001933"/>
    </source>
</evidence>
<evidence type="ECO:0000313" key="5">
    <source>
        <dbReference type="EMBL" id="AII85679.1"/>
    </source>
</evidence>
<keyword evidence="5" id="KW-0808">Transferase</keyword>
<dbReference type="GO" id="GO:0003962">
    <property type="term" value="F:cystathionine gamma-synthase activity"/>
    <property type="evidence" value="ECO:0007669"/>
    <property type="project" value="UniProtKB-EC"/>
</dbReference>
<dbReference type="RefSeq" id="WP_044048553.1">
    <property type="nucleotide sequence ID" value="NZ_CP003984.1"/>
</dbReference>
<evidence type="ECO:0000256" key="4">
    <source>
        <dbReference type="RuleBase" id="RU362118"/>
    </source>
</evidence>
<organism evidence="5 6">
    <name type="scientific">Planktomarina temperata RCA23</name>
    <dbReference type="NCBI Taxonomy" id="666509"/>
    <lineage>
        <taxon>Bacteria</taxon>
        <taxon>Pseudomonadati</taxon>
        <taxon>Pseudomonadota</taxon>
        <taxon>Alphaproteobacteria</taxon>
        <taxon>Rhodobacterales</taxon>
        <taxon>Paracoccaceae</taxon>
        <taxon>Planktomarina</taxon>
    </lineage>
</organism>
<comment type="cofactor">
    <cofactor evidence="1 4">
        <name>pyridoxal 5'-phosphate</name>
        <dbReference type="ChEBI" id="CHEBI:597326"/>
    </cofactor>
</comment>
<dbReference type="GO" id="GO:0030170">
    <property type="term" value="F:pyridoxal phosphate binding"/>
    <property type="evidence" value="ECO:0007669"/>
    <property type="project" value="InterPro"/>
</dbReference>
<evidence type="ECO:0000313" key="6">
    <source>
        <dbReference type="Proteomes" id="UP000028680"/>
    </source>
</evidence>
<dbReference type="InterPro" id="IPR015421">
    <property type="entry name" value="PyrdxlP-dep_Trfase_major"/>
</dbReference>
<dbReference type="InterPro" id="IPR015424">
    <property type="entry name" value="PyrdxlP-dep_Trfase"/>
</dbReference>
<dbReference type="Gene3D" id="3.90.1150.10">
    <property type="entry name" value="Aspartate Aminotransferase, domain 1"/>
    <property type="match status" value="1"/>
</dbReference>
<dbReference type="AlphaFoldDB" id="A0AAN0RGB7"/>
<dbReference type="InterPro" id="IPR015422">
    <property type="entry name" value="PyrdxlP-dep_Trfase_small"/>
</dbReference>
<proteinExistence type="inferred from homology"/>
<dbReference type="InterPro" id="IPR000277">
    <property type="entry name" value="Cys/Met-Metab_PyrdxlP-dep_enz"/>
</dbReference>